<dbReference type="Proteomes" id="UP000279307">
    <property type="component" value="Chromosome 7"/>
</dbReference>
<dbReference type="GO" id="GO:0005615">
    <property type="term" value="C:extracellular space"/>
    <property type="evidence" value="ECO:0007669"/>
    <property type="project" value="TreeGrafter"/>
</dbReference>
<comment type="caution">
    <text evidence="1">The sequence shown here is derived from an EMBL/GenBank/DDBJ whole genome shotgun (WGS) entry which is preliminary data.</text>
</comment>
<name>A0A3L8DIY7_OOCBI</name>
<dbReference type="PANTHER" id="PTHR28434">
    <property type="entry name" value="PROTEIN C3ORF33"/>
    <property type="match status" value="1"/>
</dbReference>
<organism evidence="1 2">
    <name type="scientific">Ooceraea biroi</name>
    <name type="common">Clonal raider ant</name>
    <name type="synonym">Cerapachys biroi</name>
    <dbReference type="NCBI Taxonomy" id="2015173"/>
    <lineage>
        <taxon>Eukaryota</taxon>
        <taxon>Metazoa</taxon>
        <taxon>Ecdysozoa</taxon>
        <taxon>Arthropoda</taxon>
        <taxon>Hexapoda</taxon>
        <taxon>Insecta</taxon>
        <taxon>Pterygota</taxon>
        <taxon>Neoptera</taxon>
        <taxon>Endopterygota</taxon>
        <taxon>Hymenoptera</taxon>
        <taxon>Apocrita</taxon>
        <taxon>Aculeata</taxon>
        <taxon>Formicoidea</taxon>
        <taxon>Formicidae</taxon>
        <taxon>Dorylinae</taxon>
        <taxon>Ooceraea</taxon>
    </lineage>
</organism>
<evidence type="ECO:0008006" key="3">
    <source>
        <dbReference type="Google" id="ProtNLM"/>
    </source>
</evidence>
<accession>A0A3L8DIY7</accession>
<dbReference type="InterPro" id="IPR035437">
    <property type="entry name" value="SNase_OB-fold_sf"/>
</dbReference>
<gene>
    <name evidence="1" type="ORF">DMN91_006985</name>
</gene>
<dbReference type="SUPFAM" id="SSF50199">
    <property type="entry name" value="Staphylococcal nuclease"/>
    <property type="match status" value="1"/>
</dbReference>
<protein>
    <recommendedName>
        <fullName evidence="3">TNase-like domain-containing protein</fullName>
    </recommendedName>
</protein>
<proteinExistence type="predicted"/>
<evidence type="ECO:0000313" key="2">
    <source>
        <dbReference type="Proteomes" id="UP000279307"/>
    </source>
</evidence>
<evidence type="ECO:0000313" key="1">
    <source>
        <dbReference type="EMBL" id="RLU20377.1"/>
    </source>
</evidence>
<dbReference type="EMBL" id="QOIP01000007">
    <property type="protein sequence ID" value="RLU20377.1"/>
    <property type="molecule type" value="Genomic_DNA"/>
</dbReference>
<sequence>MSERADVARGLARSSAHTLLLAGGLAEWERASQTSLAREVTSFFMQSRPGPGLQIACVSLAFPVPEVTVHTIEQSQLVCTSVFDLNDRIANDIRESIWHDRKTGLTMAREGTPTIVERLENFMENETGPGKLVTYGIASAGLLVALYRIRPFAKFTKPSDVPFHFLQSRVPLQGTVMRVEPSNGVLLMVNHESLLPFPHFNSKSYLPVKLSGVDVTSNGISWLQSIINGNRVTFVPLAKENNYLECIVTMPQHDQDSLRVGEELVKLGLGTICESRTGVKDKHVLLYKQSLASAQKWARFSRNGHWHFVKQPTYWWKMQIFIINKMKSLLPTYIAKQLNL</sequence>
<dbReference type="OrthoDB" id="6220511at2759"/>
<dbReference type="InterPro" id="IPR042421">
    <property type="entry name" value="C3orf33-like"/>
</dbReference>
<dbReference type="AlphaFoldDB" id="A0A3L8DIY7"/>
<dbReference type="PANTHER" id="PTHR28434:SF1">
    <property type="entry name" value="PROTEIN C3ORF33"/>
    <property type="match status" value="1"/>
</dbReference>
<reference evidence="1 2" key="1">
    <citation type="journal article" date="2018" name="Genome Res.">
        <title>The genomic architecture and molecular evolution of ant odorant receptors.</title>
        <authorList>
            <person name="McKenzie S.K."/>
            <person name="Kronauer D.J.C."/>
        </authorList>
    </citation>
    <scope>NUCLEOTIDE SEQUENCE [LARGE SCALE GENOMIC DNA]</scope>
    <source>
        <strain evidence="1">Clonal line C1</strain>
    </source>
</reference>